<sequence>MTLNNIDWSEYHDKISEDIKKINNLSDPLVSSEVIQKINNLSDPLITSEVIRKINNLSNPLITSEVIRKINNLSNPLITSEVIRKINNLSDPLITSEVIRKINNFTNPVFYAKNIKLPSKIVLPSLKFQTYKSIQNINLQSLFTQYNNLNIKVWREKLKGHNRDNLAHYLKFDVYLPLQLLDFIPTTQKIDNQVDANEYLEYLLEIMSNNGMTIFDSIPKNIFLKDVEKMKMLYDNEYYKILSLFCFERVEFIINELRKKYLNEVPTKQKGINISIVQALKEMKVTDNKELNLLINSILKLTNLNDNQKFELNLFKRFSEDEEIIQNLRVGLPPLNRNLLFHGHITDEMVDQIYAQKAILCFGFFATLLQY</sequence>
<dbReference type="Proteomes" id="UP001180515">
    <property type="component" value="Unassembled WGS sequence"/>
</dbReference>
<gene>
    <name evidence="1" type="ORF">P7G31_01905</name>
</gene>
<name>A0AAE4KYC0_9STRE</name>
<dbReference type="EMBL" id="JARQAG010000002">
    <property type="protein sequence ID" value="MDT2731007.1"/>
    <property type="molecule type" value="Genomic_DNA"/>
</dbReference>
<evidence type="ECO:0000313" key="1">
    <source>
        <dbReference type="EMBL" id="MDT2731007.1"/>
    </source>
</evidence>
<proteinExistence type="predicted"/>
<organism evidence="1 2">
    <name type="scientific">Streptococcus parauberis</name>
    <dbReference type="NCBI Taxonomy" id="1348"/>
    <lineage>
        <taxon>Bacteria</taxon>
        <taxon>Bacillati</taxon>
        <taxon>Bacillota</taxon>
        <taxon>Bacilli</taxon>
        <taxon>Lactobacillales</taxon>
        <taxon>Streptococcaceae</taxon>
        <taxon>Streptococcus</taxon>
    </lineage>
</organism>
<comment type="caution">
    <text evidence="1">The sequence shown here is derived from an EMBL/GenBank/DDBJ whole genome shotgun (WGS) entry which is preliminary data.</text>
</comment>
<dbReference type="AlphaFoldDB" id="A0AAE4KYC0"/>
<evidence type="ECO:0000313" key="2">
    <source>
        <dbReference type="Proteomes" id="UP001180515"/>
    </source>
</evidence>
<reference evidence="1" key="1">
    <citation type="submission" date="2023-03" db="EMBL/GenBank/DDBJ databases">
        <authorList>
            <person name="Shen W."/>
            <person name="Cai J."/>
        </authorList>
    </citation>
    <scope>NUCLEOTIDE SEQUENCE</scope>
    <source>
        <strain evidence="1">P82-2</strain>
    </source>
</reference>
<protein>
    <submittedName>
        <fullName evidence="1">Uncharacterized protein</fullName>
    </submittedName>
</protein>
<accession>A0AAE4KYC0</accession>
<dbReference type="RefSeq" id="WP_311981554.1">
    <property type="nucleotide sequence ID" value="NZ_JARQAG010000002.1"/>
</dbReference>